<dbReference type="InterPro" id="IPR041468">
    <property type="entry name" value="HTH_ParB/Spo0J"/>
</dbReference>
<feature type="domain" description="ParB-like N-terminal" evidence="3">
    <location>
        <begin position="9"/>
        <end position="99"/>
    </location>
</feature>
<keyword evidence="2" id="KW-0159">Chromosome partition</keyword>
<evidence type="ECO:0000313" key="4">
    <source>
        <dbReference type="EMBL" id="QDU45194.1"/>
    </source>
</evidence>
<dbReference type="PANTHER" id="PTHR33375:SF1">
    <property type="entry name" value="CHROMOSOME-PARTITIONING PROTEIN PARB-RELATED"/>
    <property type="match status" value="1"/>
</dbReference>
<name>A0A517ZRU6_9PLAN</name>
<dbReference type="RefSeq" id="WP_197534278.1">
    <property type="nucleotide sequence ID" value="NZ_CP036276.1"/>
</dbReference>
<dbReference type="Pfam" id="PF17762">
    <property type="entry name" value="HTH_ParB"/>
    <property type="match status" value="1"/>
</dbReference>
<dbReference type="SUPFAM" id="SSF109709">
    <property type="entry name" value="KorB DNA-binding domain-like"/>
    <property type="match status" value="1"/>
</dbReference>
<dbReference type="EMBL" id="CP036276">
    <property type="protein sequence ID" value="QDU45194.1"/>
    <property type="molecule type" value="Genomic_DNA"/>
</dbReference>
<dbReference type="SMART" id="SM00470">
    <property type="entry name" value="ParB"/>
    <property type="match status" value="1"/>
</dbReference>
<dbReference type="InterPro" id="IPR050336">
    <property type="entry name" value="Chromosome_partition/occlusion"/>
</dbReference>
<comment type="similarity">
    <text evidence="1">Belongs to the ParB family.</text>
</comment>
<dbReference type="GO" id="GO:0005694">
    <property type="term" value="C:chromosome"/>
    <property type="evidence" value="ECO:0007669"/>
    <property type="project" value="TreeGrafter"/>
</dbReference>
<dbReference type="PANTHER" id="PTHR33375">
    <property type="entry name" value="CHROMOSOME-PARTITIONING PROTEIN PARB-RELATED"/>
    <property type="match status" value="1"/>
</dbReference>
<sequence>MTSQNHQVAELALDKIIVAAQVRETFDEPGIVSLAENIRKHGLIHPIHVHQDGEGFRLVAGERRFRAVKLLGHKTILATVAGGTIAEEDVVEKMLSENVNREDLNPIELAKGIKQLKELSGETASAAAARLGLSNKMVSELLSLLSLPENIQTDIKTGKIPVSLAAELARVSNPIEQAELAAKVVAGQMTRDTLVRRRKVRRQVDQHFSQPAPLSRAVAVLGKGESVSVTATELDLERFLELLERLVSKAKKMRPRGVSLPTLLRLLRDEAKA</sequence>
<keyword evidence="5" id="KW-1185">Reference proteome</keyword>
<dbReference type="NCBIfam" id="TIGR00180">
    <property type="entry name" value="parB_part"/>
    <property type="match status" value="1"/>
</dbReference>
<evidence type="ECO:0000259" key="3">
    <source>
        <dbReference type="SMART" id="SM00470"/>
    </source>
</evidence>
<dbReference type="GO" id="GO:0007059">
    <property type="term" value="P:chromosome segregation"/>
    <property type="evidence" value="ECO:0007669"/>
    <property type="project" value="UniProtKB-KW"/>
</dbReference>
<dbReference type="InterPro" id="IPR004437">
    <property type="entry name" value="ParB/RepB/Spo0J"/>
</dbReference>
<dbReference type="KEGG" id="sdyn:Mal52_36850"/>
<evidence type="ECO:0000256" key="1">
    <source>
        <dbReference type="ARBA" id="ARBA00006295"/>
    </source>
</evidence>
<dbReference type="GO" id="GO:0003677">
    <property type="term" value="F:DNA binding"/>
    <property type="evidence" value="ECO:0007669"/>
    <property type="project" value="InterPro"/>
</dbReference>
<dbReference type="Pfam" id="PF02195">
    <property type="entry name" value="ParB_N"/>
    <property type="match status" value="1"/>
</dbReference>
<dbReference type="Gene3D" id="3.90.1530.30">
    <property type="match status" value="1"/>
</dbReference>
<dbReference type="InterPro" id="IPR003115">
    <property type="entry name" value="ParB_N"/>
</dbReference>
<evidence type="ECO:0000256" key="2">
    <source>
        <dbReference type="ARBA" id="ARBA00022829"/>
    </source>
</evidence>
<accession>A0A517ZRU6</accession>
<organism evidence="4 5">
    <name type="scientific">Symmachiella dynata</name>
    <dbReference type="NCBI Taxonomy" id="2527995"/>
    <lineage>
        <taxon>Bacteria</taxon>
        <taxon>Pseudomonadati</taxon>
        <taxon>Planctomycetota</taxon>
        <taxon>Planctomycetia</taxon>
        <taxon>Planctomycetales</taxon>
        <taxon>Planctomycetaceae</taxon>
        <taxon>Symmachiella</taxon>
    </lineage>
</organism>
<dbReference type="InterPro" id="IPR036086">
    <property type="entry name" value="ParB/Sulfiredoxin_sf"/>
</dbReference>
<dbReference type="SUPFAM" id="SSF110849">
    <property type="entry name" value="ParB/Sulfiredoxin"/>
    <property type="match status" value="1"/>
</dbReference>
<dbReference type="Gene3D" id="1.10.10.2830">
    <property type="match status" value="1"/>
</dbReference>
<reference evidence="4 5" key="1">
    <citation type="submission" date="2019-02" db="EMBL/GenBank/DDBJ databases">
        <title>Deep-cultivation of Planctomycetes and their phenomic and genomic characterization uncovers novel biology.</title>
        <authorList>
            <person name="Wiegand S."/>
            <person name="Jogler M."/>
            <person name="Boedeker C."/>
            <person name="Pinto D."/>
            <person name="Vollmers J."/>
            <person name="Rivas-Marin E."/>
            <person name="Kohn T."/>
            <person name="Peeters S.H."/>
            <person name="Heuer A."/>
            <person name="Rast P."/>
            <person name="Oberbeckmann S."/>
            <person name="Bunk B."/>
            <person name="Jeske O."/>
            <person name="Meyerdierks A."/>
            <person name="Storesund J.E."/>
            <person name="Kallscheuer N."/>
            <person name="Luecker S."/>
            <person name="Lage O.M."/>
            <person name="Pohl T."/>
            <person name="Merkel B.J."/>
            <person name="Hornburger P."/>
            <person name="Mueller R.-W."/>
            <person name="Bruemmer F."/>
            <person name="Labrenz M."/>
            <person name="Spormann A.M."/>
            <person name="Op den Camp H."/>
            <person name="Overmann J."/>
            <person name="Amann R."/>
            <person name="Jetten M.S.M."/>
            <person name="Mascher T."/>
            <person name="Medema M.H."/>
            <person name="Devos D.P."/>
            <person name="Kaster A.-K."/>
            <person name="Ovreas L."/>
            <person name="Rohde M."/>
            <person name="Galperin M.Y."/>
            <person name="Jogler C."/>
        </authorList>
    </citation>
    <scope>NUCLEOTIDE SEQUENCE [LARGE SCALE GENOMIC DNA]</scope>
    <source>
        <strain evidence="4 5">Mal52</strain>
    </source>
</reference>
<protein>
    <submittedName>
        <fullName evidence="4">Chromosome-partitioning protein Spo0J</fullName>
    </submittedName>
</protein>
<proteinExistence type="inferred from homology"/>
<dbReference type="Proteomes" id="UP000319383">
    <property type="component" value="Chromosome"/>
</dbReference>
<gene>
    <name evidence="4" type="primary">spo0C</name>
    <name evidence="4" type="ORF">Mal52_36850</name>
</gene>
<evidence type="ECO:0000313" key="5">
    <source>
        <dbReference type="Proteomes" id="UP000319383"/>
    </source>
</evidence>
<dbReference type="AlphaFoldDB" id="A0A517ZRU6"/>